<dbReference type="STRING" id="1817832.A3J48_01495"/>
<gene>
    <name evidence="2" type="ORF">A3J48_01495</name>
</gene>
<evidence type="ECO:0000313" key="2">
    <source>
        <dbReference type="EMBL" id="OGE86098.1"/>
    </source>
</evidence>
<comment type="caution">
    <text evidence="2">The sequence shown here is derived from an EMBL/GenBank/DDBJ whole genome shotgun (WGS) entry which is preliminary data.</text>
</comment>
<feature type="region of interest" description="Disordered" evidence="1">
    <location>
        <begin position="96"/>
        <end position="133"/>
    </location>
</feature>
<sequence>MPIDIEQIKQNIDSASYLTDMEKEMLLDIVPHWPQNKLGELLSVFSRPKPVNPIPAQPRAVQAQPISKQVYPSGGASVENLIDRLKSETVNFKDIGRVSQPEVRPQRDRGLTSEKAASNLPNTERKQPAVVAQKRAPVRAVPVEALSSSQDVAALSLAQLRRGNFTENLQIVWSKISEIARQEGLLPYTILKSFYASPVNKLFLSTGWALMNDLSKDREAVFTKVSVQMENDHGESFTSEEFEAFADFREKLDHLM</sequence>
<dbReference type="Proteomes" id="UP000176786">
    <property type="component" value="Unassembled WGS sequence"/>
</dbReference>
<evidence type="ECO:0000313" key="3">
    <source>
        <dbReference type="Proteomes" id="UP000176786"/>
    </source>
</evidence>
<protein>
    <submittedName>
        <fullName evidence="2">Uncharacterized protein</fullName>
    </submittedName>
</protein>
<evidence type="ECO:0000256" key="1">
    <source>
        <dbReference type="SAM" id="MobiDB-lite"/>
    </source>
</evidence>
<dbReference type="AlphaFoldDB" id="A0A1F5P894"/>
<name>A0A1F5P894_9BACT</name>
<organism evidence="2 3">
    <name type="scientific">Candidatus Doudnabacteria bacterium RIFCSPHIGHO2_02_FULL_46_11</name>
    <dbReference type="NCBI Taxonomy" id="1817832"/>
    <lineage>
        <taxon>Bacteria</taxon>
        <taxon>Candidatus Doudnaibacteriota</taxon>
    </lineage>
</organism>
<dbReference type="EMBL" id="MFES01000012">
    <property type="protein sequence ID" value="OGE86098.1"/>
    <property type="molecule type" value="Genomic_DNA"/>
</dbReference>
<proteinExistence type="predicted"/>
<reference evidence="2 3" key="1">
    <citation type="journal article" date="2016" name="Nat. Commun.">
        <title>Thousands of microbial genomes shed light on interconnected biogeochemical processes in an aquifer system.</title>
        <authorList>
            <person name="Anantharaman K."/>
            <person name="Brown C.T."/>
            <person name="Hug L.A."/>
            <person name="Sharon I."/>
            <person name="Castelle C.J."/>
            <person name="Probst A.J."/>
            <person name="Thomas B.C."/>
            <person name="Singh A."/>
            <person name="Wilkins M.J."/>
            <person name="Karaoz U."/>
            <person name="Brodie E.L."/>
            <person name="Williams K.H."/>
            <person name="Hubbard S.S."/>
            <person name="Banfield J.F."/>
        </authorList>
    </citation>
    <scope>NUCLEOTIDE SEQUENCE [LARGE SCALE GENOMIC DNA]</scope>
</reference>
<accession>A0A1F5P894</accession>